<dbReference type="AlphaFoldDB" id="A0AAV0GFN7"/>
<dbReference type="PANTHER" id="PTHR43139:SF52">
    <property type="entry name" value="SI:DKEY-122A22.2"/>
    <property type="match status" value="1"/>
</dbReference>
<feature type="domain" description="AB hydrolase-1" evidence="1">
    <location>
        <begin position="90"/>
        <end position="325"/>
    </location>
</feature>
<dbReference type="SUPFAM" id="SSF53474">
    <property type="entry name" value="alpha/beta-Hydrolases"/>
    <property type="match status" value="1"/>
</dbReference>
<keyword evidence="3" id="KW-1185">Reference proteome</keyword>
<comment type="caution">
    <text evidence="2">The sequence shown here is derived from an EMBL/GenBank/DDBJ whole genome shotgun (WGS) entry which is preliminary data.</text>
</comment>
<gene>
    <name evidence="2" type="ORF">CEPIT_LOCUS43177</name>
</gene>
<dbReference type="EMBL" id="CAMAPF010001110">
    <property type="protein sequence ID" value="CAH9146685.1"/>
    <property type="molecule type" value="Genomic_DNA"/>
</dbReference>
<accession>A0AAV0GFN7</accession>
<dbReference type="Gene3D" id="3.40.50.1820">
    <property type="entry name" value="alpha/beta hydrolase"/>
    <property type="match status" value="1"/>
</dbReference>
<reference evidence="2" key="1">
    <citation type="submission" date="2022-07" db="EMBL/GenBank/DDBJ databases">
        <authorList>
            <person name="Macas J."/>
            <person name="Novak P."/>
            <person name="Neumann P."/>
        </authorList>
    </citation>
    <scope>NUCLEOTIDE SEQUENCE</scope>
</reference>
<dbReference type="InterPro" id="IPR029058">
    <property type="entry name" value="AB_hydrolase_fold"/>
</dbReference>
<dbReference type="PANTHER" id="PTHR43139">
    <property type="entry name" value="SI:DKEY-122A22.2"/>
    <property type="match status" value="1"/>
</dbReference>
<dbReference type="Pfam" id="PF00561">
    <property type="entry name" value="Abhydrolase_1"/>
    <property type="match status" value="1"/>
</dbReference>
<evidence type="ECO:0000259" key="1">
    <source>
        <dbReference type="Pfam" id="PF00561"/>
    </source>
</evidence>
<protein>
    <recommendedName>
        <fullName evidence="1">AB hydrolase-1 domain-containing protein</fullName>
    </recommendedName>
</protein>
<dbReference type="InterPro" id="IPR000073">
    <property type="entry name" value="AB_hydrolase_1"/>
</dbReference>
<evidence type="ECO:0000313" key="2">
    <source>
        <dbReference type="EMBL" id="CAH9146685.1"/>
    </source>
</evidence>
<name>A0AAV0GFN7_9ASTE</name>
<proteinExistence type="predicted"/>
<dbReference type="GO" id="GO:0016787">
    <property type="term" value="F:hydrolase activity"/>
    <property type="evidence" value="ECO:0007669"/>
    <property type="project" value="UniProtKB-ARBA"/>
</dbReference>
<dbReference type="Proteomes" id="UP001152523">
    <property type="component" value="Unassembled WGS sequence"/>
</dbReference>
<dbReference type="InterPro" id="IPR052370">
    <property type="entry name" value="Meta-cleavage_hydrolase"/>
</dbReference>
<evidence type="ECO:0000313" key="3">
    <source>
        <dbReference type="Proteomes" id="UP001152523"/>
    </source>
</evidence>
<organism evidence="2 3">
    <name type="scientific">Cuscuta epithymum</name>
    <dbReference type="NCBI Taxonomy" id="186058"/>
    <lineage>
        <taxon>Eukaryota</taxon>
        <taxon>Viridiplantae</taxon>
        <taxon>Streptophyta</taxon>
        <taxon>Embryophyta</taxon>
        <taxon>Tracheophyta</taxon>
        <taxon>Spermatophyta</taxon>
        <taxon>Magnoliopsida</taxon>
        <taxon>eudicotyledons</taxon>
        <taxon>Gunneridae</taxon>
        <taxon>Pentapetalae</taxon>
        <taxon>asterids</taxon>
        <taxon>lamiids</taxon>
        <taxon>Solanales</taxon>
        <taxon>Convolvulaceae</taxon>
        <taxon>Cuscuteae</taxon>
        <taxon>Cuscuta</taxon>
        <taxon>Cuscuta subgen. Cuscuta</taxon>
    </lineage>
</organism>
<dbReference type="PRINTS" id="PR00111">
    <property type="entry name" value="ABHYDROLASE"/>
</dbReference>
<sequence>MLQSLEQNSLIFNLCSVETTESEVTSPSLLHRHTVVAMLPAWLSPVSLYGGFIRRCLSVAGLTPQSLDIDDETTLHFWGPNPTSSPSGKPALVLIHGFGPNGVWQWHPQISFFASDYNVFVPNLVFFGRSVTKSTDRSEVFQAKCVGKLMEKLGVEKFSVVGTSYGGFVAYHMARMWPERVEKVVIASSAINLRKQDNEGLFKRAKVDRIEDVLLPATAEQLRKLLSICTFRPPSRFLPDFLFNDLIRKLYTENRIEKVELLYGLTIGRDNTPEVYPLQQEVLLIWGEHDRLFLLEKATQLKEVLGKKSRLDIMKKTSHIPQLEDASQFNHVVNHFLCAAAKLQPT</sequence>